<feature type="compositionally biased region" description="Basic and acidic residues" evidence="1">
    <location>
        <begin position="50"/>
        <end position="59"/>
    </location>
</feature>
<feature type="non-terminal residue" evidence="2">
    <location>
        <position position="1"/>
    </location>
</feature>
<dbReference type="AlphaFoldDB" id="X1TJ72"/>
<gene>
    <name evidence="2" type="ORF">S12H4_32566</name>
</gene>
<feature type="region of interest" description="Disordered" evidence="1">
    <location>
        <begin position="35"/>
        <end position="63"/>
    </location>
</feature>
<sequence>PAKIHMSKKELNDLIAAGDIAGTDTSQLKSFLAELPSEKAKANPPPAPARRMEPERAPEELVTGPELERLRLLACPHIRSSPYWEDFVSRRVLACSDCQKAGLPVGERLQPTLF</sequence>
<organism evidence="2">
    <name type="scientific">marine sediment metagenome</name>
    <dbReference type="NCBI Taxonomy" id="412755"/>
    <lineage>
        <taxon>unclassified sequences</taxon>
        <taxon>metagenomes</taxon>
        <taxon>ecological metagenomes</taxon>
    </lineage>
</organism>
<protein>
    <submittedName>
        <fullName evidence="2">Uncharacterized protein</fullName>
    </submittedName>
</protein>
<evidence type="ECO:0000256" key="1">
    <source>
        <dbReference type="SAM" id="MobiDB-lite"/>
    </source>
</evidence>
<comment type="caution">
    <text evidence="2">The sequence shown here is derived from an EMBL/GenBank/DDBJ whole genome shotgun (WGS) entry which is preliminary data.</text>
</comment>
<accession>X1TJ72</accession>
<reference evidence="2" key="1">
    <citation type="journal article" date="2014" name="Front. Microbiol.">
        <title>High frequency of phylogenetically diverse reductive dehalogenase-homologous genes in deep subseafloor sedimentary metagenomes.</title>
        <authorList>
            <person name="Kawai M."/>
            <person name="Futagami T."/>
            <person name="Toyoda A."/>
            <person name="Takaki Y."/>
            <person name="Nishi S."/>
            <person name="Hori S."/>
            <person name="Arai W."/>
            <person name="Tsubouchi T."/>
            <person name="Morono Y."/>
            <person name="Uchiyama I."/>
            <person name="Ito T."/>
            <person name="Fujiyama A."/>
            <person name="Inagaki F."/>
            <person name="Takami H."/>
        </authorList>
    </citation>
    <scope>NUCLEOTIDE SEQUENCE</scope>
    <source>
        <strain evidence="2">Expedition CK06-06</strain>
    </source>
</reference>
<dbReference type="EMBL" id="BARW01019103">
    <property type="protein sequence ID" value="GAI91416.1"/>
    <property type="molecule type" value="Genomic_DNA"/>
</dbReference>
<proteinExistence type="predicted"/>
<evidence type="ECO:0000313" key="2">
    <source>
        <dbReference type="EMBL" id="GAI91416.1"/>
    </source>
</evidence>
<name>X1TJ72_9ZZZZ</name>